<protein>
    <submittedName>
        <fullName evidence="2">Peptide-methionine (S)-S-oxide reductase</fullName>
    </submittedName>
</protein>
<sequence>MPIGKSIRVYLADSTVTGIRYAELVNWTGQAIACPRNRLGELSSWPEASKPAVYLLFEARLGDSKPLAYIGESENVAERLTTHDRKKEFWNEVVIFSSKDENLTKAHVKYLESTLVTLANQADRYELENGNTPTESSLPRADRDAMAEFVENVRMVLGTLGYPILEPLIRLLPVAKTDSTETTEETLKGKSLIDLNFRVNNLTACGAVTDEGFVLKKGSQLSRVNTDSAGMKVAKHKDQLLAEGRIISEGDYLVLNEDVLVSSSSYAAVMVAGTSRSGPQSWITSDGRTLKAIEDMAVSGVQPLGKPAQT</sequence>
<feature type="domain" description="DUF4357" evidence="1">
    <location>
        <begin position="238"/>
        <end position="290"/>
    </location>
</feature>
<gene>
    <name evidence="2" type="ORF">GEAMG1_1023</name>
</gene>
<accession>A0ABM9D6M1</accession>
<dbReference type="EMBL" id="OW150024">
    <property type="protein sequence ID" value="CAH2030837.1"/>
    <property type="molecule type" value="Genomic_DNA"/>
</dbReference>
<organism evidence="2 3">
    <name type="scientific">Trichlorobacter ammonificans</name>
    <dbReference type="NCBI Taxonomy" id="2916410"/>
    <lineage>
        <taxon>Bacteria</taxon>
        <taxon>Pseudomonadati</taxon>
        <taxon>Thermodesulfobacteriota</taxon>
        <taxon>Desulfuromonadia</taxon>
        <taxon>Geobacterales</taxon>
        <taxon>Geobacteraceae</taxon>
        <taxon>Trichlorobacter</taxon>
    </lineage>
</organism>
<dbReference type="CDD" id="cd10447">
    <property type="entry name" value="GIY-YIG_unchar_2"/>
    <property type="match status" value="1"/>
</dbReference>
<evidence type="ECO:0000313" key="2">
    <source>
        <dbReference type="EMBL" id="CAH2030837.1"/>
    </source>
</evidence>
<proteinExistence type="predicted"/>
<name>A0ABM9D6M1_9BACT</name>
<evidence type="ECO:0000259" key="1">
    <source>
        <dbReference type="Pfam" id="PF14267"/>
    </source>
</evidence>
<evidence type="ECO:0000313" key="3">
    <source>
        <dbReference type="Proteomes" id="UP001295463"/>
    </source>
</evidence>
<dbReference type="Pfam" id="PF14267">
    <property type="entry name" value="DUF4357"/>
    <property type="match status" value="1"/>
</dbReference>
<dbReference type="InterPro" id="IPR025579">
    <property type="entry name" value="DUF4357"/>
</dbReference>
<dbReference type="Proteomes" id="UP001295463">
    <property type="component" value="Chromosome"/>
</dbReference>
<reference evidence="2 3" key="1">
    <citation type="submission" date="2022-03" db="EMBL/GenBank/DDBJ databases">
        <authorList>
            <person name="Koch H."/>
        </authorList>
    </citation>
    <scope>NUCLEOTIDE SEQUENCE [LARGE SCALE GENOMIC DNA]</scope>
    <source>
        <strain evidence="2 3">G1</strain>
    </source>
</reference>
<keyword evidence="3" id="KW-1185">Reference proteome</keyword>
<dbReference type="RefSeq" id="WP_305731709.1">
    <property type="nucleotide sequence ID" value="NZ_OW150024.1"/>
</dbReference>